<gene>
    <name evidence="2" type="ORF">GCM10023349_32050</name>
</gene>
<protein>
    <recommendedName>
        <fullName evidence="4">Right-handed parallel beta-helix repeat-containing protein</fullName>
    </recommendedName>
</protein>
<dbReference type="Proteomes" id="UP001499974">
    <property type="component" value="Unassembled WGS sequence"/>
</dbReference>
<reference evidence="3" key="1">
    <citation type="journal article" date="2019" name="Int. J. Syst. Evol. Microbiol.">
        <title>The Global Catalogue of Microorganisms (GCM) 10K type strain sequencing project: providing services to taxonomists for standard genome sequencing and annotation.</title>
        <authorList>
            <consortium name="The Broad Institute Genomics Platform"/>
            <consortium name="The Broad Institute Genome Sequencing Center for Infectious Disease"/>
            <person name="Wu L."/>
            <person name="Ma J."/>
        </authorList>
    </citation>
    <scope>NUCLEOTIDE SEQUENCE [LARGE SCALE GENOMIC DNA]</scope>
    <source>
        <strain evidence="3">JCM 18531</strain>
    </source>
</reference>
<comment type="caution">
    <text evidence="2">The sequence shown here is derived from an EMBL/GenBank/DDBJ whole genome shotgun (WGS) entry which is preliminary data.</text>
</comment>
<keyword evidence="1" id="KW-0732">Signal</keyword>
<proteinExistence type="predicted"/>
<organism evidence="2 3">
    <name type="scientific">Nocardioides conyzicola</name>
    <dbReference type="NCBI Taxonomy" id="1651781"/>
    <lineage>
        <taxon>Bacteria</taxon>
        <taxon>Bacillati</taxon>
        <taxon>Actinomycetota</taxon>
        <taxon>Actinomycetes</taxon>
        <taxon>Propionibacteriales</taxon>
        <taxon>Nocardioidaceae</taxon>
        <taxon>Nocardioides</taxon>
    </lineage>
</organism>
<dbReference type="InterPro" id="IPR011050">
    <property type="entry name" value="Pectin_lyase_fold/virulence"/>
</dbReference>
<evidence type="ECO:0000313" key="2">
    <source>
        <dbReference type="EMBL" id="GAA4710708.1"/>
    </source>
</evidence>
<keyword evidence="3" id="KW-1185">Reference proteome</keyword>
<dbReference type="EMBL" id="BAABKM010000002">
    <property type="protein sequence ID" value="GAA4710708.1"/>
    <property type="molecule type" value="Genomic_DNA"/>
</dbReference>
<evidence type="ECO:0000256" key="1">
    <source>
        <dbReference type="SAM" id="SignalP"/>
    </source>
</evidence>
<feature type="chain" id="PRO_5046887507" description="Right-handed parallel beta-helix repeat-containing protein" evidence="1">
    <location>
        <begin position="45"/>
        <end position="328"/>
    </location>
</feature>
<feature type="signal peptide" evidence="1">
    <location>
        <begin position="1"/>
        <end position="44"/>
    </location>
</feature>
<evidence type="ECO:0000313" key="3">
    <source>
        <dbReference type="Proteomes" id="UP001499974"/>
    </source>
</evidence>
<name>A0ABP8XP01_9ACTN</name>
<sequence>MPHPTPRRRPLPTFRIRRSAAAALATVAAITVLPTALTVAPASARTAVAAAQAPAAAPATAHRKAGAAWPGKHNTGVPAGLKLRAYTGSCTITRPTTIIGVDATRRCDAILVRAPGVEIRRSLLPRVDATDGGDSAVTLIRSTVDGGRWSDGAIWGYNITARRVEVTGAQHSFHCAGNCRVIRSWLHAQYNPAGESYHNNAFISNGGSRMVLRHNRLACTPQVNSTDGGCTADLSLFGDFDPIRHVRVIHNLFVANSTGISYCMHAGYNPDKPHGDDPSYVVVKDNVFQRGTNRKCGVWGPVTSFRRSGVGNEWTGNRWEDGRVVRSQ</sequence>
<evidence type="ECO:0008006" key="4">
    <source>
        <dbReference type="Google" id="ProtNLM"/>
    </source>
</evidence>
<dbReference type="SUPFAM" id="SSF51126">
    <property type="entry name" value="Pectin lyase-like"/>
    <property type="match status" value="1"/>
</dbReference>
<dbReference type="RefSeq" id="WP_345522393.1">
    <property type="nucleotide sequence ID" value="NZ_BAABKM010000002.1"/>
</dbReference>
<accession>A0ABP8XP01</accession>